<dbReference type="InterPro" id="IPR001433">
    <property type="entry name" value="OxRdtase_FAD/NAD-bd"/>
</dbReference>
<dbReference type="Pfam" id="PF00970">
    <property type="entry name" value="FAD_binding_6"/>
    <property type="match status" value="1"/>
</dbReference>
<dbReference type="AlphaFoldDB" id="A0A2G6E561"/>
<dbReference type="Gene3D" id="3.10.20.30">
    <property type="match status" value="1"/>
</dbReference>
<dbReference type="Gene3D" id="2.40.30.10">
    <property type="entry name" value="Translation factors"/>
    <property type="match status" value="1"/>
</dbReference>
<dbReference type="SUPFAM" id="SSF52343">
    <property type="entry name" value="Ferredoxin reductase-like, C-terminal NADP-linked domain"/>
    <property type="match status" value="1"/>
</dbReference>
<dbReference type="PANTHER" id="PTHR43644">
    <property type="entry name" value="NA(+)-TRANSLOCATING NADH-QUINONE REDUCTASE SUBUNIT"/>
    <property type="match status" value="1"/>
</dbReference>
<gene>
    <name evidence="7" type="ORF">CSB45_08280</name>
</gene>
<evidence type="ECO:0000313" key="7">
    <source>
        <dbReference type="EMBL" id="PID57216.1"/>
    </source>
</evidence>
<dbReference type="PRINTS" id="PR00371">
    <property type="entry name" value="FPNCR"/>
</dbReference>
<dbReference type="EMBL" id="PDPS01000028">
    <property type="protein sequence ID" value="PID57216.1"/>
    <property type="molecule type" value="Genomic_DNA"/>
</dbReference>
<evidence type="ECO:0000313" key="8">
    <source>
        <dbReference type="Proteomes" id="UP000229740"/>
    </source>
</evidence>
<comment type="caution">
    <text evidence="7">The sequence shown here is derived from an EMBL/GenBank/DDBJ whole genome shotgun (WGS) entry which is preliminary data.</text>
</comment>
<dbReference type="InterPro" id="IPR036010">
    <property type="entry name" value="2Fe-2S_ferredoxin-like_sf"/>
</dbReference>
<sequence>MAFLMVLKATLSVAVISGILATLLVIAEYYLANYGECKLDINDGDKVLTVEGGASLLASLGRQKIFLPSACGGRGTCGYCKCKVLDGVGPLLPTEEPLLDQEEIDNNMRMACQVKVKQDMKIAVPEELFNIKQYDAQVSLIQDLTYDIKFVRIQLTDPDEINFRAGQYAQLSSKPYENVGDSVSRAYSIASPPSQKGHIDFMIRLVPEGICSTWVHHHLQEGENVKLIAPVGDFFIREGEKEIIMVAGGSGMAPLAAMLYDIAENPIDRAITFFFGAVTMRDIFYLEEMQELEKRIPNFRFVPTLSKTLPEDNWNGETGLITAPLENYLRGKDNDGVQAYMCGSPGMVNACTGVLTQNGIKRSDVFFDPFA</sequence>
<dbReference type="InterPro" id="IPR039261">
    <property type="entry name" value="FNR_nucleotide-bd"/>
</dbReference>
<dbReference type="PANTHER" id="PTHR43644:SF1">
    <property type="entry name" value="NAD(P)H-FLAVIN REDUCTASE"/>
    <property type="match status" value="1"/>
</dbReference>
<organism evidence="7 8">
    <name type="scientific">candidate division KSB3 bacterium</name>
    <dbReference type="NCBI Taxonomy" id="2044937"/>
    <lineage>
        <taxon>Bacteria</taxon>
        <taxon>candidate division KSB3</taxon>
    </lineage>
</organism>
<dbReference type="GO" id="GO:0051536">
    <property type="term" value="F:iron-sulfur cluster binding"/>
    <property type="evidence" value="ECO:0007669"/>
    <property type="project" value="InterPro"/>
</dbReference>
<dbReference type="SUPFAM" id="SSF63380">
    <property type="entry name" value="Riboflavin synthase domain-like"/>
    <property type="match status" value="1"/>
</dbReference>
<dbReference type="InterPro" id="IPR001041">
    <property type="entry name" value="2Fe-2S_ferredoxin-type"/>
</dbReference>
<dbReference type="Proteomes" id="UP000229740">
    <property type="component" value="Unassembled WGS sequence"/>
</dbReference>
<protein>
    <submittedName>
        <fullName evidence="7">Oxidoreductase</fullName>
    </submittedName>
</protein>
<dbReference type="PRINTS" id="PR00410">
    <property type="entry name" value="PHEHYDRXLASE"/>
</dbReference>
<keyword evidence="4" id="KW-0408">Iron</keyword>
<evidence type="ECO:0000259" key="6">
    <source>
        <dbReference type="PROSITE" id="PS51384"/>
    </source>
</evidence>
<dbReference type="InterPro" id="IPR017938">
    <property type="entry name" value="Riboflavin_synthase-like_b-brl"/>
</dbReference>
<dbReference type="Pfam" id="PF00111">
    <property type="entry name" value="Fer2"/>
    <property type="match status" value="1"/>
</dbReference>
<keyword evidence="3" id="KW-0274">FAD</keyword>
<proteinExistence type="predicted"/>
<dbReference type="CDD" id="cd00207">
    <property type="entry name" value="fer2"/>
    <property type="match status" value="1"/>
</dbReference>
<reference evidence="7 8" key="1">
    <citation type="submission" date="2017-10" db="EMBL/GenBank/DDBJ databases">
        <title>Novel microbial diversity and functional potential in the marine mammal oral microbiome.</title>
        <authorList>
            <person name="Dudek N.K."/>
            <person name="Sun C.L."/>
            <person name="Burstein D."/>
            <person name="Kantor R.S."/>
            <person name="Aliaga Goltsman D.S."/>
            <person name="Bik E.M."/>
            <person name="Thomas B.C."/>
            <person name="Banfield J.F."/>
            <person name="Relman D.A."/>
        </authorList>
    </citation>
    <scope>NUCLEOTIDE SEQUENCE [LARGE SCALE GENOMIC DNA]</scope>
    <source>
        <strain evidence="7">DOLZORAL124_49_17</strain>
    </source>
</reference>
<dbReference type="InterPro" id="IPR001709">
    <property type="entry name" value="Flavoprot_Pyr_Nucl_cyt_Rdtase"/>
</dbReference>
<dbReference type="PROSITE" id="PS51384">
    <property type="entry name" value="FAD_FR"/>
    <property type="match status" value="1"/>
</dbReference>
<evidence type="ECO:0000256" key="3">
    <source>
        <dbReference type="ARBA" id="ARBA00022827"/>
    </source>
</evidence>
<evidence type="ECO:0000256" key="1">
    <source>
        <dbReference type="ARBA" id="ARBA00022448"/>
    </source>
</evidence>
<evidence type="ECO:0000259" key="5">
    <source>
        <dbReference type="PROSITE" id="PS51085"/>
    </source>
</evidence>
<keyword evidence="1" id="KW-0813">Transport</keyword>
<accession>A0A2G6E561</accession>
<keyword evidence="2" id="KW-0285">Flavoprotein</keyword>
<dbReference type="InterPro" id="IPR017927">
    <property type="entry name" value="FAD-bd_FR_type"/>
</dbReference>
<dbReference type="PROSITE" id="PS51085">
    <property type="entry name" value="2FE2S_FER_2"/>
    <property type="match status" value="1"/>
</dbReference>
<dbReference type="InterPro" id="IPR012675">
    <property type="entry name" value="Beta-grasp_dom_sf"/>
</dbReference>
<dbReference type="Pfam" id="PF00175">
    <property type="entry name" value="NAD_binding_1"/>
    <property type="match status" value="1"/>
</dbReference>
<evidence type="ECO:0000256" key="4">
    <source>
        <dbReference type="ARBA" id="ARBA00023004"/>
    </source>
</evidence>
<feature type="domain" description="FAD-binding FR-type" evidence="6">
    <location>
        <begin position="131"/>
        <end position="237"/>
    </location>
</feature>
<feature type="domain" description="2Fe-2S ferredoxin-type" evidence="5">
    <location>
        <begin position="35"/>
        <end position="128"/>
    </location>
</feature>
<evidence type="ECO:0000256" key="2">
    <source>
        <dbReference type="ARBA" id="ARBA00022630"/>
    </source>
</evidence>
<dbReference type="SUPFAM" id="SSF54292">
    <property type="entry name" value="2Fe-2S ferredoxin-like"/>
    <property type="match status" value="1"/>
</dbReference>
<name>A0A2G6E561_9BACT</name>
<dbReference type="GO" id="GO:0016491">
    <property type="term" value="F:oxidoreductase activity"/>
    <property type="evidence" value="ECO:0007669"/>
    <property type="project" value="InterPro"/>
</dbReference>
<dbReference type="InterPro" id="IPR008333">
    <property type="entry name" value="Cbr1-like_FAD-bd_dom"/>
</dbReference>
<dbReference type="Gene3D" id="3.40.50.80">
    <property type="entry name" value="Nucleotide-binding domain of ferredoxin-NADP reductase (FNR) module"/>
    <property type="match status" value="1"/>
</dbReference>